<dbReference type="PANTHER" id="PTHR16295:SF10">
    <property type="entry name" value="EXPRESSED PROTEIN"/>
    <property type="match status" value="1"/>
</dbReference>
<dbReference type="PANTHER" id="PTHR16295">
    <property type="entry name" value="TRAF-TYPE ZINC FINGER PROTEIN-RELATED"/>
    <property type="match status" value="1"/>
</dbReference>
<feature type="domain" description="TRAF-type" evidence="6">
    <location>
        <begin position="59"/>
        <end position="100"/>
    </location>
</feature>
<feature type="compositionally biased region" description="Basic and acidic residues" evidence="5">
    <location>
        <begin position="541"/>
        <end position="562"/>
    </location>
</feature>
<dbReference type="InterPro" id="IPR049439">
    <property type="entry name" value="TRAFD1-XIAF1_Znf"/>
</dbReference>
<dbReference type="Pfam" id="PF21366">
    <property type="entry name" value="TRAFD1-XIAF1_ZnF"/>
    <property type="match status" value="1"/>
</dbReference>
<dbReference type="EMBL" id="JBJQND010000013">
    <property type="protein sequence ID" value="KAL3858109.1"/>
    <property type="molecule type" value="Genomic_DNA"/>
</dbReference>
<feature type="compositionally biased region" description="Polar residues" evidence="5">
    <location>
        <begin position="659"/>
        <end position="683"/>
    </location>
</feature>
<dbReference type="InterPro" id="IPR013083">
    <property type="entry name" value="Znf_RING/FYVE/PHD"/>
</dbReference>
<sequence length="693" mass="77855">MADSGETKHCVNCKRDIATSNFMTHEIHCKRHISLCEHCKEPVPKGEMEVHFEEMHAKIKCPKCGIEVEKTHFEDHEENACPKRPMKCHYCELELPKSDLDSHQDYCGSRTEPCVKCGLYIMLKDQIKHEESKCTYPPAPVKQTNGLNSGIGVGFRNNPRFSERETITNSFTIEELNRMLTGPAAGLGQGQLNLPGFVRASGPPIARFSNKKTIANDLSSRANEDTNSGIAGNKSYLNRQRELASHSMPDVEMDRLLAMHLQNDFSDSDFDVPDRFYSMEKSEPFFPPFVPGFNHSSSDNLNIFSEDISLIPCEFCGQPCPADDLVLHQSACGRDVIGPQLPQAADDDHSHNHHDNRTEHMPASSRQQPTIIDNLGRLRTDELNPDFDLFSNDNIEIVAQHADMLPCEFCDELFPVDILVHHQAVCDKNGIITPRSPIPATRATQPKKPGIIPSYDIPNMRSHRHQPPPHLQWQEDDTDDQTKSRTSRNKMSSNVVNSTEGTGGNLRSFRPKYGEKYERQDRNHGSNYQQPLPLSGQSVNVDRESRMDVPARMRKSGSDTKLRSTLESLLKESSDTQQTHDLLGHVSSGRKNQKNDMNSLRQKNVPLRVRGTSNPKVTTNTREVTRDQDRYGSRATQGTQSRTSRTSGSQHADGDDTSSRPQRTRVNNVFTYNGGLPTQTNKRPSGKGPDAPR</sequence>
<keyword evidence="3 4" id="KW-0862">Zinc</keyword>
<evidence type="ECO:0000259" key="6">
    <source>
        <dbReference type="PROSITE" id="PS50145"/>
    </source>
</evidence>
<dbReference type="InterPro" id="IPR051986">
    <property type="entry name" value="Innate_Immune_Apopt_Reg"/>
</dbReference>
<organism evidence="7 8">
    <name type="scientific">Sinanodonta woodiana</name>
    <name type="common">Chinese pond mussel</name>
    <name type="synonym">Anodonta woodiana</name>
    <dbReference type="NCBI Taxonomy" id="1069815"/>
    <lineage>
        <taxon>Eukaryota</taxon>
        <taxon>Metazoa</taxon>
        <taxon>Spiralia</taxon>
        <taxon>Lophotrochozoa</taxon>
        <taxon>Mollusca</taxon>
        <taxon>Bivalvia</taxon>
        <taxon>Autobranchia</taxon>
        <taxon>Heteroconchia</taxon>
        <taxon>Palaeoheterodonta</taxon>
        <taxon>Unionida</taxon>
        <taxon>Unionoidea</taxon>
        <taxon>Unionidae</taxon>
        <taxon>Unioninae</taxon>
        <taxon>Sinanodonta</taxon>
    </lineage>
</organism>
<feature type="compositionally biased region" description="Polar residues" evidence="5">
    <location>
        <begin position="525"/>
        <end position="540"/>
    </location>
</feature>
<feature type="compositionally biased region" description="Basic and acidic residues" evidence="5">
    <location>
        <begin position="346"/>
        <end position="360"/>
    </location>
</feature>
<dbReference type="AlphaFoldDB" id="A0ABD3V952"/>
<feature type="compositionally biased region" description="Low complexity" evidence="5">
    <location>
        <begin position="636"/>
        <end position="650"/>
    </location>
</feature>
<dbReference type="Proteomes" id="UP001634394">
    <property type="component" value="Unassembled WGS sequence"/>
</dbReference>
<proteinExistence type="predicted"/>
<evidence type="ECO:0000256" key="1">
    <source>
        <dbReference type="ARBA" id="ARBA00022723"/>
    </source>
</evidence>
<gene>
    <name evidence="7" type="ORF">ACJMK2_012720</name>
</gene>
<feature type="region of interest" description="Disordered" evidence="5">
    <location>
        <begin position="585"/>
        <end position="693"/>
    </location>
</feature>
<feature type="zinc finger region" description="TRAF-type" evidence="4">
    <location>
        <begin position="59"/>
        <end position="100"/>
    </location>
</feature>
<accession>A0ABD3V952</accession>
<feature type="compositionally biased region" description="Basic and acidic residues" evidence="5">
    <location>
        <begin position="512"/>
        <end position="524"/>
    </location>
</feature>
<evidence type="ECO:0000256" key="3">
    <source>
        <dbReference type="ARBA" id="ARBA00022833"/>
    </source>
</evidence>
<evidence type="ECO:0000256" key="4">
    <source>
        <dbReference type="PROSITE-ProRule" id="PRU00207"/>
    </source>
</evidence>
<protein>
    <recommendedName>
        <fullName evidence="6">TRAF-type domain-containing protein</fullName>
    </recommendedName>
</protein>
<feature type="compositionally biased region" description="Polar residues" evidence="5">
    <location>
        <begin position="489"/>
        <end position="500"/>
    </location>
</feature>
<keyword evidence="8" id="KW-1185">Reference proteome</keyword>
<dbReference type="Gene3D" id="3.30.40.10">
    <property type="entry name" value="Zinc/RING finger domain, C3HC4 (zinc finger)"/>
    <property type="match status" value="1"/>
</dbReference>
<evidence type="ECO:0000313" key="7">
    <source>
        <dbReference type="EMBL" id="KAL3858109.1"/>
    </source>
</evidence>
<feature type="region of interest" description="Disordered" evidence="5">
    <location>
        <begin position="430"/>
        <end position="562"/>
    </location>
</feature>
<feature type="compositionally biased region" description="Basic and acidic residues" evidence="5">
    <location>
        <begin position="623"/>
        <end position="632"/>
    </location>
</feature>
<evidence type="ECO:0000256" key="2">
    <source>
        <dbReference type="ARBA" id="ARBA00022771"/>
    </source>
</evidence>
<comment type="caution">
    <text evidence="7">The sequence shown here is derived from an EMBL/GenBank/DDBJ whole genome shotgun (WGS) entry which is preliminary data.</text>
</comment>
<dbReference type="PROSITE" id="PS50145">
    <property type="entry name" value="ZF_TRAF"/>
    <property type="match status" value="1"/>
</dbReference>
<keyword evidence="2 4" id="KW-0863">Zinc-finger</keyword>
<feature type="compositionally biased region" description="Polar residues" evidence="5">
    <location>
        <begin position="611"/>
        <end position="622"/>
    </location>
</feature>
<feature type="region of interest" description="Disordered" evidence="5">
    <location>
        <begin position="340"/>
        <end position="366"/>
    </location>
</feature>
<evidence type="ECO:0000313" key="8">
    <source>
        <dbReference type="Proteomes" id="UP001634394"/>
    </source>
</evidence>
<evidence type="ECO:0000256" key="5">
    <source>
        <dbReference type="SAM" id="MobiDB-lite"/>
    </source>
</evidence>
<reference evidence="7 8" key="1">
    <citation type="submission" date="2024-11" db="EMBL/GenBank/DDBJ databases">
        <title>Chromosome-level genome assembly of the freshwater bivalve Anodonta woodiana.</title>
        <authorList>
            <person name="Chen X."/>
        </authorList>
    </citation>
    <scope>NUCLEOTIDE SEQUENCE [LARGE SCALE GENOMIC DNA]</scope>
    <source>
        <strain evidence="7">MN2024</strain>
        <tissue evidence="7">Gills</tissue>
    </source>
</reference>
<dbReference type="InterPro" id="IPR001293">
    <property type="entry name" value="Znf_TRAF"/>
</dbReference>
<keyword evidence="1 4" id="KW-0479">Metal-binding</keyword>
<dbReference type="GO" id="GO:0008270">
    <property type="term" value="F:zinc ion binding"/>
    <property type="evidence" value="ECO:0007669"/>
    <property type="project" value="UniProtKB-KW"/>
</dbReference>
<name>A0ABD3V952_SINWO</name>